<dbReference type="Gene3D" id="1.20.1260.10">
    <property type="match status" value="1"/>
</dbReference>
<proteinExistence type="predicted"/>
<dbReference type="PIRSF" id="PIRSF037834">
    <property type="entry name" value="PA_CoA_Oase3"/>
    <property type="match status" value="1"/>
</dbReference>
<accession>A0A9D7SVA7</accession>
<sequence length="249" mass="28706">MNAKIKYLLHLADCPLILGQRLGEWCGHGPVLEQDIALTNISLDLIGQARLLYQYAASLVGGKSTEDTLAMLRLEHEYLNLLLVEQPNKNFGATIVRQFLYDAFNLCQYEKLTHHDDPQLNAIAVKTLKEIKYHYRYSSEWVIRLGDGTEESHRIMQEALDELWRNTGEMFQPASYEIELLKEGYSLDLNAIQSIWMEKVSTILNQAGLVQPKTEVMQTGGKEGRHTEHMGYILAELQFMQRTYPEMQW</sequence>
<dbReference type="Pfam" id="PF05138">
    <property type="entry name" value="PaaA_PaaC"/>
    <property type="match status" value="1"/>
</dbReference>
<dbReference type="EMBL" id="JADKGY010000006">
    <property type="protein sequence ID" value="MBK9982628.1"/>
    <property type="molecule type" value="Genomic_DNA"/>
</dbReference>
<protein>
    <submittedName>
        <fullName evidence="1">Phenylacetate-CoA oxygenase subunit PaaC</fullName>
    </submittedName>
</protein>
<gene>
    <name evidence="1" type="primary">paaC</name>
    <name evidence="1" type="ORF">IPP15_09400</name>
</gene>
<dbReference type="GO" id="GO:0010124">
    <property type="term" value="P:phenylacetate catabolic process"/>
    <property type="evidence" value="ECO:0007669"/>
    <property type="project" value="InterPro"/>
</dbReference>
<organism evidence="1 2">
    <name type="scientific">Candidatus Opimibacter skivensis</name>
    <dbReference type="NCBI Taxonomy" id="2982028"/>
    <lineage>
        <taxon>Bacteria</taxon>
        <taxon>Pseudomonadati</taxon>
        <taxon>Bacteroidota</taxon>
        <taxon>Saprospiria</taxon>
        <taxon>Saprospirales</taxon>
        <taxon>Saprospiraceae</taxon>
        <taxon>Candidatus Opimibacter</taxon>
    </lineage>
</organism>
<dbReference type="PANTHER" id="PTHR30458">
    <property type="entry name" value="PHENYLACETIC ACID DEGRADATION PROTEIN PAA"/>
    <property type="match status" value="1"/>
</dbReference>
<dbReference type="InterPro" id="IPR052703">
    <property type="entry name" value="Aromatic_CoA_ox/epox"/>
</dbReference>
<dbReference type="PANTHER" id="PTHR30458:SF0">
    <property type="entry name" value="1,2-PHENYLACETYL-COA EPOXIDASE, SUBUNIT C"/>
    <property type="match status" value="1"/>
</dbReference>
<dbReference type="GO" id="GO:0005829">
    <property type="term" value="C:cytosol"/>
    <property type="evidence" value="ECO:0007669"/>
    <property type="project" value="TreeGrafter"/>
</dbReference>
<dbReference type="FunFam" id="1.20.1260.10:FF:000012">
    <property type="entry name" value="1,2-phenylacetyl-CoA epoxidase, subunit C"/>
    <property type="match status" value="1"/>
</dbReference>
<evidence type="ECO:0000313" key="1">
    <source>
        <dbReference type="EMBL" id="MBK9982628.1"/>
    </source>
</evidence>
<evidence type="ECO:0000313" key="2">
    <source>
        <dbReference type="Proteomes" id="UP000808337"/>
    </source>
</evidence>
<dbReference type="NCBIfam" id="TIGR02158">
    <property type="entry name" value="PA_CoA_Oxy3"/>
    <property type="match status" value="1"/>
</dbReference>
<dbReference type="InterPro" id="IPR011882">
    <property type="entry name" value="PaaC"/>
</dbReference>
<dbReference type="InterPro" id="IPR009078">
    <property type="entry name" value="Ferritin-like_SF"/>
</dbReference>
<dbReference type="InterPro" id="IPR007814">
    <property type="entry name" value="PaaA_PaaC"/>
</dbReference>
<dbReference type="Proteomes" id="UP000808337">
    <property type="component" value="Unassembled WGS sequence"/>
</dbReference>
<dbReference type="InterPro" id="IPR012347">
    <property type="entry name" value="Ferritin-like"/>
</dbReference>
<name>A0A9D7SVA7_9BACT</name>
<dbReference type="AlphaFoldDB" id="A0A9D7SVA7"/>
<reference evidence="1 2" key="1">
    <citation type="submission" date="2020-10" db="EMBL/GenBank/DDBJ databases">
        <title>Connecting structure to function with the recovery of over 1000 high-quality activated sludge metagenome-assembled genomes encoding full-length rRNA genes using long-read sequencing.</title>
        <authorList>
            <person name="Singleton C.M."/>
            <person name="Petriglieri F."/>
            <person name="Kristensen J.M."/>
            <person name="Kirkegaard R.H."/>
            <person name="Michaelsen T.Y."/>
            <person name="Andersen M.H."/>
            <person name="Karst S.M."/>
            <person name="Dueholm M.S."/>
            <person name="Nielsen P.H."/>
            <person name="Albertsen M."/>
        </authorList>
    </citation>
    <scope>NUCLEOTIDE SEQUENCE [LARGE SCALE GENOMIC DNA]</scope>
    <source>
        <strain evidence="1">Ribe_18-Q3-R11-54_MAXAC.273</strain>
    </source>
</reference>
<comment type="caution">
    <text evidence="1">The sequence shown here is derived from an EMBL/GenBank/DDBJ whole genome shotgun (WGS) entry which is preliminary data.</text>
</comment>
<dbReference type="SUPFAM" id="SSF47240">
    <property type="entry name" value="Ferritin-like"/>
    <property type="match status" value="1"/>
</dbReference>